<evidence type="ECO:0008006" key="3">
    <source>
        <dbReference type="Google" id="ProtNLM"/>
    </source>
</evidence>
<evidence type="ECO:0000313" key="1">
    <source>
        <dbReference type="EMBL" id="MCZ2721665.1"/>
    </source>
</evidence>
<evidence type="ECO:0000313" key="2">
    <source>
        <dbReference type="Proteomes" id="UP001149719"/>
    </source>
</evidence>
<comment type="caution">
    <text evidence="1">The sequence shown here is derived from an EMBL/GenBank/DDBJ whole genome shotgun (WGS) entry which is preliminary data.</text>
</comment>
<protein>
    <recommendedName>
        <fullName evidence="3">YHS domain-containing protein</fullName>
    </recommendedName>
</protein>
<dbReference type="EMBL" id="JAPUBN010000013">
    <property type="protein sequence ID" value="MCZ2721665.1"/>
    <property type="molecule type" value="Genomic_DNA"/>
</dbReference>
<keyword evidence="2" id="KW-1185">Reference proteome</keyword>
<name>A0ABT4JTX4_9GAMM</name>
<dbReference type="NCBIfam" id="NF041384">
    <property type="entry name" value="YHS_seleno_dom"/>
    <property type="match status" value="1"/>
</dbReference>
<dbReference type="Proteomes" id="UP001149719">
    <property type="component" value="Unassembled WGS sequence"/>
</dbReference>
<accession>A0ABT4JTX4</accession>
<proteinExistence type="predicted"/>
<sequence length="159" mass="18195">MFALNSKIILFARTIAYAFVCIFAIQSYAAMQNNVNEDGVALSGYDPVSYFMDSPMKGYPALKYSYEGTTYQFENEENRQAFIEQPKKYAPAYGGWCAWAMLEGEKVKIDPLSYKIIDGKNYVFYNGFWGNTRDKWDEKALKDTEAALINTANSQWAKQ</sequence>
<reference evidence="1" key="1">
    <citation type="submission" date="2022-12" db="EMBL/GenBank/DDBJ databases">
        <title>Marinomonas 15G1-11 sp. nov, isolated from marine algae.</title>
        <authorList>
            <person name="Butt M."/>
            <person name="Choi D.G."/>
            <person name="Kim J.M."/>
            <person name="Lee J.K."/>
            <person name="Baek J.H."/>
            <person name="Jeon C.O."/>
        </authorList>
    </citation>
    <scope>NUCLEOTIDE SEQUENCE</scope>
    <source>
        <strain evidence="1">15G1-11</strain>
    </source>
</reference>
<organism evidence="1 2">
    <name type="scientific">Marinomonas phaeophyticola</name>
    <dbReference type="NCBI Taxonomy" id="3004091"/>
    <lineage>
        <taxon>Bacteria</taxon>
        <taxon>Pseudomonadati</taxon>
        <taxon>Pseudomonadota</taxon>
        <taxon>Gammaproteobacteria</taxon>
        <taxon>Oceanospirillales</taxon>
        <taxon>Oceanospirillaceae</taxon>
        <taxon>Marinomonas</taxon>
    </lineage>
</organism>
<gene>
    <name evidence="1" type="ORF">O1D97_08355</name>
</gene>
<dbReference type="RefSeq" id="WP_269124618.1">
    <property type="nucleotide sequence ID" value="NZ_JAPUBN010000013.1"/>
</dbReference>